<organism evidence="3 4">
    <name type="scientific">Geotrichum candidum</name>
    <name type="common">Oospora lactis</name>
    <name type="synonym">Dipodascus geotrichum</name>
    <dbReference type="NCBI Taxonomy" id="1173061"/>
    <lineage>
        <taxon>Eukaryota</taxon>
        <taxon>Fungi</taxon>
        <taxon>Dikarya</taxon>
        <taxon>Ascomycota</taxon>
        <taxon>Saccharomycotina</taxon>
        <taxon>Dipodascomycetes</taxon>
        <taxon>Dipodascales</taxon>
        <taxon>Dipodascaceae</taxon>
        <taxon>Geotrichum</taxon>
    </lineage>
</organism>
<dbReference type="AlphaFoldDB" id="A0A0J9XCE2"/>
<dbReference type="SMART" id="SM00471">
    <property type="entry name" value="HDc"/>
    <property type="match status" value="1"/>
</dbReference>
<proteinExistence type="predicted"/>
<gene>
    <name evidence="3" type="ORF">BN980_GECA09s00901g</name>
</gene>
<dbReference type="CDD" id="cd00077">
    <property type="entry name" value="HDc"/>
    <property type="match status" value="1"/>
</dbReference>
<protein>
    <recommendedName>
        <fullName evidence="2">HD/PDEase domain-containing protein</fullName>
    </recommendedName>
</protein>
<dbReference type="EMBL" id="CCBN010000009">
    <property type="protein sequence ID" value="CDO54893.1"/>
    <property type="molecule type" value="Genomic_DNA"/>
</dbReference>
<dbReference type="STRING" id="1173061.A0A0J9XCE2"/>
<evidence type="ECO:0000313" key="3">
    <source>
        <dbReference type="EMBL" id="CDO54893.1"/>
    </source>
</evidence>
<feature type="domain" description="HD/PDEase" evidence="2">
    <location>
        <begin position="23"/>
        <end position="178"/>
    </location>
</feature>
<dbReference type="SUPFAM" id="SSF109604">
    <property type="entry name" value="HD-domain/PDEase-like"/>
    <property type="match status" value="1"/>
</dbReference>
<evidence type="ECO:0000313" key="4">
    <source>
        <dbReference type="Proteomes" id="UP000242525"/>
    </source>
</evidence>
<name>A0A0J9XCE2_GEOCN</name>
<dbReference type="Proteomes" id="UP000242525">
    <property type="component" value="Unassembled WGS sequence"/>
</dbReference>
<accession>A0A0J9XCE2</accession>
<reference evidence="3" key="1">
    <citation type="submission" date="2014-03" db="EMBL/GenBank/DDBJ databases">
        <authorList>
            <person name="Casaregola S."/>
        </authorList>
    </citation>
    <scope>NUCLEOTIDE SEQUENCE [LARGE SCALE GENOMIC DNA]</scope>
    <source>
        <strain evidence="3">CLIB 918</strain>
    </source>
</reference>
<dbReference type="Gene3D" id="1.20.58.1910">
    <property type="match status" value="1"/>
</dbReference>
<feature type="compositionally biased region" description="Low complexity" evidence="1">
    <location>
        <begin position="84"/>
        <end position="103"/>
    </location>
</feature>
<dbReference type="PANTHER" id="PTHR33594:SF1">
    <property type="entry name" value="HD_PDEASE DOMAIN-CONTAINING PROTEIN"/>
    <property type="match status" value="1"/>
</dbReference>
<feature type="region of interest" description="Disordered" evidence="1">
    <location>
        <begin position="79"/>
        <end position="103"/>
    </location>
</feature>
<dbReference type="Pfam" id="PF01966">
    <property type="entry name" value="HD"/>
    <property type="match status" value="1"/>
</dbReference>
<keyword evidence="4" id="KW-1185">Reference proteome</keyword>
<evidence type="ECO:0000259" key="2">
    <source>
        <dbReference type="SMART" id="SM00471"/>
    </source>
</evidence>
<dbReference type="Gene3D" id="1.10.472.50">
    <property type="entry name" value="HD-domain/PDEase-like"/>
    <property type="match status" value="1"/>
</dbReference>
<dbReference type="InterPro" id="IPR003607">
    <property type="entry name" value="HD/PDEase_dom"/>
</dbReference>
<sequence>MYNREATIGRAEALVREKMASYDPSHDALHVWRVRRLALKIAETELARNSPGTAPGPIDLDVVELAALFHDLQDHKYASAAPESSATDSSATKSAKPAAAQTTTEEMYQIMTEGGLDDARAEIVFFVIKNTSYSTEKKLRAANPSGWTARHVACRELHCVQDADRLDAIGTFGLFRAAAYSGAIDRPLYTFADDAINAARTVAEIPHCQKGSNGLPPPREKQDAFSSYQHFHDKLLTLKDLMKTETGRIVGQRRHAIMAAAIDAMDTEFDLADFP</sequence>
<dbReference type="OrthoDB" id="16547at2759"/>
<dbReference type="InterPro" id="IPR006674">
    <property type="entry name" value="HD_domain"/>
</dbReference>
<evidence type="ECO:0000256" key="1">
    <source>
        <dbReference type="SAM" id="MobiDB-lite"/>
    </source>
</evidence>
<dbReference type="PANTHER" id="PTHR33594">
    <property type="entry name" value="SUPERFAMILY HYDROLASE, PUTATIVE (AFU_ORTHOLOGUE AFUA_1G03035)-RELATED"/>
    <property type="match status" value="1"/>
</dbReference>
<comment type="caution">
    <text evidence="3">The sequence shown here is derived from an EMBL/GenBank/DDBJ whole genome shotgun (WGS) entry which is preliminary data.</text>
</comment>